<dbReference type="SUPFAM" id="SSF53822">
    <property type="entry name" value="Periplasmic binding protein-like I"/>
    <property type="match status" value="1"/>
</dbReference>
<comment type="caution">
    <text evidence="5">The sequence shown here is derived from an EMBL/GenBank/DDBJ whole genome shotgun (WGS) entry which is preliminary data.</text>
</comment>
<dbReference type="Gene3D" id="1.10.260.40">
    <property type="entry name" value="lambda repressor-like DNA-binding domains"/>
    <property type="match status" value="1"/>
</dbReference>
<keyword evidence="1" id="KW-0805">Transcription regulation</keyword>
<dbReference type="Proteomes" id="UP000634134">
    <property type="component" value="Unassembled WGS sequence"/>
</dbReference>
<evidence type="ECO:0000256" key="3">
    <source>
        <dbReference type="ARBA" id="ARBA00023163"/>
    </source>
</evidence>
<dbReference type="PANTHER" id="PTHR30146:SF144">
    <property type="entry name" value="LACI-FAMILY TRANSCRIPTION REGULATOR"/>
    <property type="match status" value="1"/>
</dbReference>
<proteinExistence type="predicted"/>
<dbReference type="InterPro" id="IPR028082">
    <property type="entry name" value="Peripla_BP_I"/>
</dbReference>
<keyword evidence="6" id="KW-1185">Reference proteome</keyword>
<dbReference type="SUPFAM" id="SSF47413">
    <property type="entry name" value="lambda repressor-like DNA-binding domains"/>
    <property type="match status" value="1"/>
</dbReference>
<keyword evidence="3" id="KW-0804">Transcription</keyword>
<accession>A0ABR9W7P0</accession>
<dbReference type="Pfam" id="PF00356">
    <property type="entry name" value="LacI"/>
    <property type="match status" value="1"/>
</dbReference>
<evidence type="ECO:0000259" key="4">
    <source>
        <dbReference type="PROSITE" id="PS50932"/>
    </source>
</evidence>
<evidence type="ECO:0000313" key="5">
    <source>
        <dbReference type="EMBL" id="MBE9460966.1"/>
    </source>
</evidence>
<dbReference type="InterPro" id="IPR000843">
    <property type="entry name" value="HTH_LacI"/>
</dbReference>
<dbReference type="InterPro" id="IPR025997">
    <property type="entry name" value="SBP_2_dom"/>
</dbReference>
<dbReference type="Pfam" id="PF13407">
    <property type="entry name" value="Peripla_BP_4"/>
    <property type="match status" value="1"/>
</dbReference>
<dbReference type="EMBL" id="JACYGY010000001">
    <property type="protein sequence ID" value="MBE9460966.1"/>
    <property type="molecule type" value="Genomic_DNA"/>
</dbReference>
<evidence type="ECO:0000256" key="1">
    <source>
        <dbReference type="ARBA" id="ARBA00023015"/>
    </source>
</evidence>
<gene>
    <name evidence="5" type="ORF">IEE83_03640</name>
</gene>
<reference evidence="6" key="1">
    <citation type="submission" date="2023-07" db="EMBL/GenBank/DDBJ databases">
        <title>Dyadobacter sp. nov 'subterranea' isolated from contaminted grondwater.</title>
        <authorList>
            <person name="Szabo I."/>
            <person name="Al-Omari J."/>
            <person name="Szerdahelyi S.G."/>
            <person name="Rado J."/>
        </authorList>
    </citation>
    <scope>NUCLEOTIDE SEQUENCE [LARGE SCALE GENOMIC DNA]</scope>
    <source>
        <strain evidence="6">UP-52</strain>
    </source>
</reference>
<organism evidence="5 6">
    <name type="scientific">Dyadobacter subterraneus</name>
    <dbReference type="NCBI Taxonomy" id="2773304"/>
    <lineage>
        <taxon>Bacteria</taxon>
        <taxon>Pseudomonadati</taxon>
        <taxon>Bacteroidota</taxon>
        <taxon>Cytophagia</taxon>
        <taxon>Cytophagales</taxon>
        <taxon>Spirosomataceae</taxon>
        <taxon>Dyadobacter</taxon>
    </lineage>
</organism>
<evidence type="ECO:0000256" key="2">
    <source>
        <dbReference type="ARBA" id="ARBA00023125"/>
    </source>
</evidence>
<dbReference type="SMART" id="SM00354">
    <property type="entry name" value="HTH_LACI"/>
    <property type="match status" value="1"/>
</dbReference>
<protein>
    <submittedName>
        <fullName evidence="5">Substrate-binding domain-containing protein</fullName>
    </submittedName>
</protein>
<dbReference type="PROSITE" id="PS50932">
    <property type="entry name" value="HTH_LACI_2"/>
    <property type="match status" value="1"/>
</dbReference>
<keyword evidence="2" id="KW-0238">DNA-binding</keyword>
<evidence type="ECO:0000313" key="6">
    <source>
        <dbReference type="Proteomes" id="UP000634134"/>
    </source>
</evidence>
<dbReference type="Gene3D" id="3.40.50.2300">
    <property type="match status" value="2"/>
</dbReference>
<feature type="domain" description="HTH lacI-type" evidence="4">
    <location>
        <begin position="6"/>
        <end position="60"/>
    </location>
</feature>
<dbReference type="InterPro" id="IPR010982">
    <property type="entry name" value="Lambda_DNA-bd_dom_sf"/>
</dbReference>
<name>A0ABR9W7P0_9BACT</name>
<dbReference type="CDD" id="cd01392">
    <property type="entry name" value="HTH_LacI"/>
    <property type="match status" value="1"/>
</dbReference>
<sequence>MKKKIVRIKDIAERAETSKGTVDRVLHNRGRVSEEVREKVLQIIKEMNYEPNFLAQSLKTQRTYNFIALIPDPKTDPYWEAPETGLAKAEKELRQYGISISRFIFDPHDVDSFITKAREASNENPDGLLVAPLFYKEVLPFFKEWENSNIPYVLFNTQIADVAPLCYIGQDSYQSGFLAAKILNFGLPSACTMMVVHINEDLPNSAHLITKEKGFKDFFVKKGLTDKYKVIGTELNFSEGELFDDKLNELRKSEKDLKAIYVTNSKAFEIAKYLERNHIKDIKLVGYDLVPQNIHYINEGYIDFVINQNPVGQGYWGIFQLANYLVFKKDISSIKFLPLDIITLENLEYYLDPEQ</sequence>
<dbReference type="PANTHER" id="PTHR30146">
    <property type="entry name" value="LACI-RELATED TRANSCRIPTIONAL REPRESSOR"/>
    <property type="match status" value="1"/>
</dbReference>
<dbReference type="RefSeq" id="WP_194119260.1">
    <property type="nucleotide sequence ID" value="NZ_JACYGY010000001.1"/>
</dbReference>